<organism evidence="2 3">
    <name type="scientific">Folsomia candida</name>
    <name type="common">Springtail</name>
    <dbReference type="NCBI Taxonomy" id="158441"/>
    <lineage>
        <taxon>Eukaryota</taxon>
        <taxon>Metazoa</taxon>
        <taxon>Ecdysozoa</taxon>
        <taxon>Arthropoda</taxon>
        <taxon>Hexapoda</taxon>
        <taxon>Collembola</taxon>
        <taxon>Entomobryomorpha</taxon>
        <taxon>Isotomoidea</taxon>
        <taxon>Isotomidae</taxon>
        <taxon>Proisotominae</taxon>
        <taxon>Folsomia</taxon>
    </lineage>
</organism>
<evidence type="ECO:0000256" key="1">
    <source>
        <dbReference type="SAM" id="MobiDB-lite"/>
    </source>
</evidence>
<feature type="region of interest" description="Disordered" evidence="1">
    <location>
        <begin position="1"/>
        <end position="29"/>
    </location>
</feature>
<dbReference type="EMBL" id="LNIX01000006">
    <property type="protein sequence ID" value="OXA52695.1"/>
    <property type="molecule type" value="Genomic_DNA"/>
</dbReference>
<comment type="caution">
    <text evidence="2">The sequence shown here is derived from an EMBL/GenBank/DDBJ whole genome shotgun (WGS) entry which is preliminary data.</text>
</comment>
<reference evidence="2 3" key="1">
    <citation type="submission" date="2015-12" db="EMBL/GenBank/DDBJ databases">
        <title>The genome of Folsomia candida.</title>
        <authorList>
            <person name="Faddeeva A."/>
            <person name="Derks M.F."/>
            <person name="Anvar Y."/>
            <person name="Smit S."/>
            <person name="Van Straalen N."/>
            <person name="Roelofs D."/>
        </authorList>
    </citation>
    <scope>NUCLEOTIDE SEQUENCE [LARGE SCALE GENOMIC DNA]</scope>
    <source>
        <strain evidence="2 3">VU population</strain>
        <tissue evidence="2">Whole body</tissue>
    </source>
</reference>
<dbReference type="OrthoDB" id="66906at2759"/>
<dbReference type="Proteomes" id="UP000198287">
    <property type="component" value="Unassembled WGS sequence"/>
</dbReference>
<name>A0A226E4M8_FOLCA</name>
<gene>
    <name evidence="2" type="ORF">Fcan01_11940</name>
</gene>
<sequence>MEVELDDSSSDATLPMATPPSSEEDHLLILPPPPVRRVRRKKRVEGQKVTFESCPLFPRILHKLFKVSNCNRDAVQLEETSSSNILSKSWLLSLPKTNKLLMVDILGEPFHRSKSHLKKDAIRENVIKIKRVNPERSAWSNRTVMVVVLSLQLRPPPPQLNFVNRVMLQ</sequence>
<dbReference type="AlphaFoldDB" id="A0A226E4M8"/>
<evidence type="ECO:0000313" key="3">
    <source>
        <dbReference type="Proteomes" id="UP000198287"/>
    </source>
</evidence>
<accession>A0A226E4M8</accession>
<protein>
    <submittedName>
        <fullName evidence="2">Uncharacterized protein</fullName>
    </submittedName>
</protein>
<proteinExistence type="predicted"/>
<evidence type="ECO:0000313" key="2">
    <source>
        <dbReference type="EMBL" id="OXA52695.1"/>
    </source>
</evidence>
<keyword evidence="3" id="KW-1185">Reference proteome</keyword>